<name>A0A382MSS6_9ZZZZ</name>
<gene>
    <name evidence="1" type="ORF">METZ01_LOCUS304793</name>
</gene>
<dbReference type="EMBL" id="UINC01095671">
    <property type="protein sequence ID" value="SVC51939.1"/>
    <property type="molecule type" value="Genomic_DNA"/>
</dbReference>
<organism evidence="1">
    <name type="scientific">marine metagenome</name>
    <dbReference type="NCBI Taxonomy" id="408172"/>
    <lineage>
        <taxon>unclassified sequences</taxon>
        <taxon>metagenomes</taxon>
        <taxon>ecological metagenomes</taxon>
    </lineage>
</organism>
<dbReference type="AlphaFoldDB" id="A0A382MSS6"/>
<sequence length="26" mass="2981">TWDDTLGNLQTLDQWRNAVGYSLAQD</sequence>
<protein>
    <submittedName>
        <fullName evidence="1">Uncharacterized protein</fullName>
    </submittedName>
</protein>
<feature type="non-terminal residue" evidence="1">
    <location>
        <position position="1"/>
    </location>
</feature>
<reference evidence="1" key="1">
    <citation type="submission" date="2018-05" db="EMBL/GenBank/DDBJ databases">
        <authorList>
            <person name="Lanie J.A."/>
            <person name="Ng W.-L."/>
            <person name="Kazmierczak K.M."/>
            <person name="Andrzejewski T.M."/>
            <person name="Davidsen T.M."/>
            <person name="Wayne K.J."/>
            <person name="Tettelin H."/>
            <person name="Glass J.I."/>
            <person name="Rusch D."/>
            <person name="Podicherti R."/>
            <person name="Tsui H.-C.T."/>
            <person name="Winkler M.E."/>
        </authorList>
    </citation>
    <scope>NUCLEOTIDE SEQUENCE</scope>
</reference>
<accession>A0A382MSS6</accession>
<evidence type="ECO:0000313" key="1">
    <source>
        <dbReference type="EMBL" id="SVC51939.1"/>
    </source>
</evidence>
<proteinExistence type="predicted"/>